<evidence type="ECO:0008006" key="3">
    <source>
        <dbReference type="Google" id="ProtNLM"/>
    </source>
</evidence>
<dbReference type="InterPro" id="IPR018963">
    <property type="entry name" value="Mycophage_D29_Gp19"/>
</dbReference>
<protein>
    <recommendedName>
        <fullName evidence="3">Phage protein Gp19/Gp15/Gp42</fullName>
    </recommendedName>
</protein>
<proteinExistence type="predicted"/>
<evidence type="ECO:0000313" key="2">
    <source>
        <dbReference type="Proteomes" id="UP000245753"/>
    </source>
</evidence>
<dbReference type="EMBL" id="QFFN01000003">
    <property type="protein sequence ID" value="PWG60533.1"/>
    <property type="molecule type" value="Genomic_DNA"/>
</dbReference>
<organism evidence="1 2">
    <name type="scientific">Bifidobacterium catulorum</name>
    <dbReference type="NCBI Taxonomy" id="1630173"/>
    <lineage>
        <taxon>Bacteria</taxon>
        <taxon>Bacillati</taxon>
        <taxon>Actinomycetota</taxon>
        <taxon>Actinomycetes</taxon>
        <taxon>Bifidobacteriales</taxon>
        <taxon>Bifidobacteriaceae</taxon>
        <taxon>Bifidobacterium</taxon>
    </lineage>
</organism>
<comment type="caution">
    <text evidence="1">The sequence shown here is derived from an EMBL/GenBank/DDBJ whole genome shotgun (WGS) entry which is preliminary data.</text>
</comment>
<reference evidence="1 2" key="1">
    <citation type="journal article" date="2018" name="Int. J. Syst. Evol. Microbiol.">
        <title>Bifidobacterium catulorum sp. nov., a novel taxon from the faeces of the baby common marmoset (Callithrix jacchus).</title>
        <authorList>
            <person name="Modesto M."/>
            <person name="Michelini S."/>
            <person name="Oki K."/>
            <person name="Biavati B."/>
            <person name="Watanabe K."/>
            <person name="Mattarelli P."/>
        </authorList>
    </citation>
    <scope>NUCLEOTIDE SEQUENCE [LARGE SCALE GENOMIC DNA]</scope>
    <source>
        <strain evidence="1 2">MRM 8.19</strain>
    </source>
</reference>
<dbReference type="AlphaFoldDB" id="A0A2U2MUI4"/>
<gene>
    <name evidence="1" type="ORF">DF200_02580</name>
</gene>
<accession>A0A2U2MUI4</accession>
<dbReference type="Pfam" id="PF09355">
    <property type="entry name" value="Phage_Gp19"/>
    <property type="match status" value="1"/>
</dbReference>
<sequence>MGGDAGPLATHGDLERRWHALTDSERAQADELLADASEIVRAHVAVYPETHDPSWWASHSRRLNLICCQMVRTAMQQQVSGVPDGVTQSTETTGPFTNSYSWASPDGFLRWSDSYLRILGLGGQRAFSIDMASGEVAG</sequence>
<keyword evidence="2" id="KW-1185">Reference proteome</keyword>
<dbReference type="OrthoDB" id="3194840at2"/>
<dbReference type="Proteomes" id="UP000245753">
    <property type="component" value="Unassembled WGS sequence"/>
</dbReference>
<evidence type="ECO:0000313" key="1">
    <source>
        <dbReference type="EMBL" id="PWG60533.1"/>
    </source>
</evidence>
<name>A0A2U2MUI4_9BIFI</name>